<keyword evidence="3" id="KW-1185">Reference proteome</keyword>
<proteinExistence type="predicted"/>
<feature type="region of interest" description="Disordered" evidence="1">
    <location>
        <begin position="1"/>
        <end position="33"/>
    </location>
</feature>
<dbReference type="Proteomes" id="UP000024635">
    <property type="component" value="Unassembled WGS sequence"/>
</dbReference>
<evidence type="ECO:0000313" key="3">
    <source>
        <dbReference type="Proteomes" id="UP000024635"/>
    </source>
</evidence>
<comment type="caution">
    <text evidence="2">The sequence shown here is derived from an EMBL/GenBank/DDBJ whole genome shotgun (WGS) entry which is preliminary data.</text>
</comment>
<dbReference type="EMBL" id="JARK01001363">
    <property type="protein sequence ID" value="EYC18593.1"/>
    <property type="molecule type" value="Genomic_DNA"/>
</dbReference>
<protein>
    <submittedName>
        <fullName evidence="2">Uncharacterized protein</fullName>
    </submittedName>
</protein>
<dbReference type="AlphaFoldDB" id="A0A016UVX3"/>
<evidence type="ECO:0000313" key="2">
    <source>
        <dbReference type="EMBL" id="EYC18593.1"/>
    </source>
</evidence>
<reference evidence="3" key="1">
    <citation type="journal article" date="2015" name="Nat. Genet.">
        <title>The genome and transcriptome of the zoonotic hookworm Ancylostoma ceylanicum identify infection-specific gene families.</title>
        <authorList>
            <person name="Schwarz E.M."/>
            <person name="Hu Y."/>
            <person name="Antoshechkin I."/>
            <person name="Miller M.M."/>
            <person name="Sternberg P.W."/>
            <person name="Aroian R.V."/>
        </authorList>
    </citation>
    <scope>NUCLEOTIDE SEQUENCE</scope>
    <source>
        <strain evidence="3">HY135</strain>
    </source>
</reference>
<gene>
    <name evidence="2" type="primary">Acey_s0027.g1602</name>
    <name evidence="2" type="ORF">Y032_0027g1602</name>
</gene>
<accession>A0A016UVX3</accession>
<evidence type="ECO:0000256" key="1">
    <source>
        <dbReference type="SAM" id="MobiDB-lite"/>
    </source>
</evidence>
<sequence>MVNGSNPRRHTYDRVGAQTYGEEMSAPTGMTTRSRNGLLVVGNRREAIYQTRRMQIPSQTWMLQDPVTFR</sequence>
<organism evidence="2 3">
    <name type="scientific">Ancylostoma ceylanicum</name>
    <dbReference type="NCBI Taxonomy" id="53326"/>
    <lineage>
        <taxon>Eukaryota</taxon>
        <taxon>Metazoa</taxon>
        <taxon>Ecdysozoa</taxon>
        <taxon>Nematoda</taxon>
        <taxon>Chromadorea</taxon>
        <taxon>Rhabditida</taxon>
        <taxon>Rhabditina</taxon>
        <taxon>Rhabditomorpha</taxon>
        <taxon>Strongyloidea</taxon>
        <taxon>Ancylostomatidae</taxon>
        <taxon>Ancylostomatinae</taxon>
        <taxon>Ancylostoma</taxon>
    </lineage>
</organism>
<name>A0A016UVX3_9BILA</name>